<keyword evidence="7" id="KW-0547">Nucleotide-binding</keyword>
<dbReference type="SUPFAM" id="SSF56112">
    <property type="entry name" value="Protein kinase-like (PK-like)"/>
    <property type="match status" value="2"/>
</dbReference>
<evidence type="ECO:0000259" key="14">
    <source>
        <dbReference type="PROSITE" id="PS50011"/>
    </source>
</evidence>
<dbReference type="GO" id="GO:0007166">
    <property type="term" value="P:cell surface receptor signaling pathway"/>
    <property type="evidence" value="ECO:0007669"/>
    <property type="project" value="InterPro"/>
</dbReference>
<dbReference type="PROSITE" id="PS50011">
    <property type="entry name" value="PROTEIN_KINASE_DOM"/>
    <property type="match status" value="2"/>
</dbReference>
<gene>
    <name evidence="16" type="primary">LOC112272465</name>
    <name evidence="15" type="ORF">BRADI_4g10390v3</name>
</gene>
<dbReference type="EnsemblPlants" id="KQJ87327">
    <property type="protein sequence ID" value="KQJ87327"/>
    <property type="gene ID" value="BRADI_4g10390v3"/>
</dbReference>
<keyword evidence="5" id="KW-0732">Signal</keyword>
<dbReference type="RefSeq" id="XP_024319059.1">
    <property type="nucleotide sequence ID" value="XM_024463291.1"/>
</dbReference>
<feature type="region of interest" description="Disordered" evidence="13">
    <location>
        <begin position="785"/>
        <end position="810"/>
    </location>
</feature>
<dbReference type="Pfam" id="PF07714">
    <property type="entry name" value="PK_Tyr_Ser-Thr"/>
    <property type="match status" value="1"/>
</dbReference>
<accession>A0A0Q3EHW7</accession>
<evidence type="ECO:0000256" key="2">
    <source>
        <dbReference type="ARBA" id="ARBA00022527"/>
    </source>
</evidence>
<evidence type="ECO:0000256" key="13">
    <source>
        <dbReference type="SAM" id="MobiDB-lite"/>
    </source>
</evidence>
<reference evidence="15 16" key="1">
    <citation type="journal article" date="2010" name="Nature">
        <title>Genome sequencing and analysis of the model grass Brachypodium distachyon.</title>
        <authorList>
            <consortium name="International Brachypodium Initiative"/>
        </authorList>
    </citation>
    <scope>NUCLEOTIDE SEQUENCE [LARGE SCALE GENOMIC DNA]</scope>
    <source>
        <strain evidence="15">Bd21</strain>
        <strain evidence="16">cv. Bd21</strain>
    </source>
</reference>
<dbReference type="PANTHER" id="PTHR27006:SF601">
    <property type="entry name" value="PROTEIN KINASE DOMAIN-CONTAINING PROTEIN"/>
    <property type="match status" value="1"/>
</dbReference>
<keyword evidence="9" id="KW-0067">ATP-binding</keyword>
<dbReference type="GO" id="GO:0004674">
    <property type="term" value="F:protein serine/threonine kinase activity"/>
    <property type="evidence" value="ECO:0007669"/>
    <property type="project" value="UniProtKB-KW"/>
</dbReference>
<dbReference type="Gene3D" id="1.10.510.10">
    <property type="entry name" value="Transferase(Phosphotransferase) domain 1"/>
    <property type="match status" value="2"/>
</dbReference>
<keyword evidence="12" id="KW-0325">Glycoprotein</keyword>
<keyword evidence="17" id="KW-1185">Reference proteome</keyword>
<dbReference type="Gene3D" id="1.20.930.20">
    <property type="entry name" value="Adaptor protein Cbl, N-terminal domain"/>
    <property type="match status" value="1"/>
</dbReference>
<dbReference type="OrthoDB" id="688481at2759"/>
<dbReference type="GO" id="GO:0016020">
    <property type="term" value="C:membrane"/>
    <property type="evidence" value="ECO:0007669"/>
    <property type="project" value="UniProtKB-SubCell"/>
</dbReference>
<dbReference type="InterPro" id="IPR059179">
    <property type="entry name" value="MLKL-like_MCAfunc"/>
</dbReference>
<evidence type="ECO:0000256" key="3">
    <source>
        <dbReference type="ARBA" id="ARBA00022679"/>
    </source>
</evidence>
<evidence type="ECO:0000256" key="10">
    <source>
        <dbReference type="ARBA" id="ARBA00022989"/>
    </source>
</evidence>
<dbReference type="Proteomes" id="UP000008810">
    <property type="component" value="Chromosome 4"/>
</dbReference>
<evidence type="ECO:0000256" key="12">
    <source>
        <dbReference type="ARBA" id="ARBA00023180"/>
    </source>
</evidence>
<evidence type="ECO:0000256" key="11">
    <source>
        <dbReference type="ARBA" id="ARBA00023136"/>
    </source>
</evidence>
<evidence type="ECO:0000256" key="1">
    <source>
        <dbReference type="ARBA" id="ARBA00004167"/>
    </source>
</evidence>
<dbReference type="AlphaFoldDB" id="A0A0Q3EHW7"/>
<evidence type="ECO:0000256" key="7">
    <source>
        <dbReference type="ARBA" id="ARBA00022741"/>
    </source>
</evidence>
<dbReference type="PANTHER" id="PTHR27006">
    <property type="entry name" value="PROMASTIGOTE SURFACE ANTIGEN PROTEIN PSA"/>
    <property type="match status" value="1"/>
</dbReference>
<dbReference type="PROSITE" id="PS00109">
    <property type="entry name" value="PROTEIN_KINASE_TYR"/>
    <property type="match status" value="1"/>
</dbReference>
<dbReference type="CDD" id="cd21037">
    <property type="entry name" value="MLKL_NTD"/>
    <property type="match status" value="1"/>
</dbReference>
<feature type="domain" description="Protein kinase" evidence="14">
    <location>
        <begin position="209"/>
        <end position="494"/>
    </location>
</feature>
<protein>
    <recommendedName>
        <fullName evidence="14">Protein kinase domain-containing protein</fullName>
    </recommendedName>
</protein>
<proteinExistence type="predicted"/>
<reference evidence="16" key="3">
    <citation type="submission" date="2018-08" db="UniProtKB">
        <authorList>
            <consortium name="EnsemblPlants"/>
        </authorList>
    </citation>
    <scope>IDENTIFICATION</scope>
    <source>
        <strain evidence="16">cv. Bd21</strain>
    </source>
</reference>
<dbReference type="InterPro" id="IPR008266">
    <property type="entry name" value="Tyr_kinase_AS"/>
</dbReference>
<keyword evidence="8" id="KW-0418">Kinase</keyword>
<dbReference type="InterPro" id="IPR001245">
    <property type="entry name" value="Ser-Thr/Tyr_kinase_cat_dom"/>
</dbReference>
<dbReference type="Gene3D" id="3.30.200.20">
    <property type="entry name" value="Phosphorylase Kinase, domain 1"/>
    <property type="match status" value="2"/>
</dbReference>
<comment type="subcellular location">
    <subcellularLocation>
        <location evidence="1">Membrane</location>
        <topology evidence="1">Single-pass membrane protein</topology>
    </subcellularLocation>
</comment>
<evidence type="ECO:0000256" key="8">
    <source>
        <dbReference type="ARBA" id="ARBA00022777"/>
    </source>
</evidence>
<dbReference type="FunFam" id="1.10.510.10:FF:000129">
    <property type="entry name" value="cysteine-rich receptor-like protein kinase 10"/>
    <property type="match status" value="1"/>
</dbReference>
<dbReference type="GO" id="GO:0006950">
    <property type="term" value="P:response to stress"/>
    <property type="evidence" value="ECO:0007669"/>
    <property type="project" value="UniProtKB-ARBA"/>
</dbReference>
<dbReference type="Pfam" id="PF00069">
    <property type="entry name" value="Pkinase"/>
    <property type="match status" value="1"/>
</dbReference>
<keyword evidence="11" id="KW-0472">Membrane</keyword>
<keyword evidence="4" id="KW-0812">Transmembrane</keyword>
<keyword evidence="3" id="KW-0808">Transferase</keyword>
<dbReference type="GeneID" id="112272465"/>
<dbReference type="GO" id="GO:0005524">
    <property type="term" value="F:ATP binding"/>
    <property type="evidence" value="ECO:0007669"/>
    <property type="project" value="UniProtKB-KW"/>
</dbReference>
<organism evidence="15">
    <name type="scientific">Brachypodium distachyon</name>
    <name type="common">Purple false brome</name>
    <name type="synonym">Trachynia distachya</name>
    <dbReference type="NCBI Taxonomy" id="15368"/>
    <lineage>
        <taxon>Eukaryota</taxon>
        <taxon>Viridiplantae</taxon>
        <taxon>Streptophyta</taxon>
        <taxon>Embryophyta</taxon>
        <taxon>Tracheophyta</taxon>
        <taxon>Spermatophyta</taxon>
        <taxon>Magnoliopsida</taxon>
        <taxon>Liliopsida</taxon>
        <taxon>Poales</taxon>
        <taxon>Poaceae</taxon>
        <taxon>BOP clade</taxon>
        <taxon>Pooideae</taxon>
        <taxon>Stipodae</taxon>
        <taxon>Brachypodieae</taxon>
        <taxon>Brachypodium</taxon>
    </lineage>
</organism>
<evidence type="ECO:0000256" key="5">
    <source>
        <dbReference type="ARBA" id="ARBA00022729"/>
    </source>
</evidence>
<feature type="compositionally biased region" description="Basic residues" evidence="13">
    <location>
        <begin position="793"/>
        <end position="810"/>
    </location>
</feature>
<evidence type="ECO:0000313" key="15">
    <source>
        <dbReference type="EMBL" id="KQJ87327.2"/>
    </source>
</evidence>
<reference evidence="15" key="2">
    <citation type="submission" date="2017-06" db="EMBL/GenBank/DDBJ databases">
        <title>WGS assembly of Brachypodium distachyon.</title>
        <authorList>
            <consortium name="The International Brachypodium Initiative"/>
            <person name="Lucas S."/>
            <person name="Harmon-Smith M."/>
            <person name="Lail K."/>
            <person name="Tice H."/>
            <person name="Grimwood J."/>
            <person name="Bruce D."/>
            <person name="Barry K."/>
            <person name="Shu S."/>
            <person name="Lindquist E."/>
            <person name="Wang M."/>
            <person name="Pitluck S."/>
            <person name="Vogel J.P."/>
            <person name="Garvin D.F."/>
            <person name="Mockler T.C."/>
            <person name="Schmutz J."/>
            <person name="Rokhsar D."/>
            <person name="Bevan M.W."/>
        </authorList>
    </citation>
    <scope>NUCLEOTIDE SEQUENCE</scope>
    <source>
        <strain evidence="15">Bd21</strain>
    </source>
</reference>
<keyword evidence="2" id="KW-0723">Serine/threonine-protein kinase</keyword>
<name>A0A0Q3EHW7_BRADI</name>
<evidence type="ECO:0000256" key="9">
    <source>
        <dbReference type="ARBA" id="ARBA00022840"/>
    </source>
</evidence>
<evidence type="ECO:0000313" key="16">
    <source>
        <dbReference type="EnsemblPlants" id="KQJ87327"/>
    </source>
</evidence>
<dbReference type="InterPro" id="IPR011009">
    <property type="entry name" value="Kinase-like_dom_sf"/>
</dbReference>
<keyword evidence="10" id="KW-1133">Transmembrane helix</keyword>
<dbReference type="InterPro" id="IPR000719">
    <property type="entry name" value="Prot_kinase_dom"/>
</dbReference>
<dbReference type="InterPro" id="IPR036537">
    <property type="entry name" value="Adaptor_Cbl_N_dom_sf"/>
</dbReference>
<evidence type="ECO:0000256" key="6">
    <source>
        <dbReference type="ARBA" id="ARBA00022737"/>
    </source>
</evidence>
<evidence type="ECO:0000256" key="4">
    <source>
        <dbReference type="ARBA" id="ARBA00022692"/>
    </source>
</evidence>
<keyword evidence="6" id="KW-0677">Repeat</keyword>
<dbReference type="Gramene" id="KQJ87327">
    <property type="protein sequence ID" value="KQJ87327"/>
    <property type="gene ID" value="BRADI_4g10390v3"/>
</dbReference>
<evidence type="ECO:0000313" key="17">
    <source>
        <dbReference type="Proteomes" id="UP000008810"/>
    </source>
</evidence>
<sequence>MQDDAVVTLDLEHQTVHPRPVSHDDLNKIIDLAKRIEEAVYTVEQNEDVCDQIGRRASSVVAMLSWFTSTKMTLPLGAMEEILGDALRLVTACSQGKNSSTCLIFPAGKKLSRELRQVDLNMRLMNQYIVDQMGVANDAPKTITPQYLYGTEMVQDPELVGSSPSGHFIVDTRGRYEVNAKEVSRDAPPFSVGFKFFSLSELETATNNFSEENLIGKSVYAVVYKGELLDGRVVVVKRYEPAGTRFPENYAHIFSVPLVHSNLAGFVGIHQKVTKQLLPRNGRYVAVDVHNSLVVEEFMPNGSLQRFIDGRSPQMQDWPSTFRIIRGIAEGVAYLHSNHVIHLDLKPQRIFLDSNMNPKIRGFEISKKLEQDQTEARTDDLVGTRHYMAPEYVRSGVVSVKNDTYAFGVLLLATVSGISKSGLQEDPLHWASSNKAWEAQDDLSDPSLYSQPELNEIKRCIEIGLACTQVNQNQRPTMPEVIEMLNSGEKLPSLERNKDDDAPETSVKATPFSFSALEIATNNFSKDNLIAKGRVATIYKGILPHGVVVAIKIFSGPLGKKILKQYLDVSNELHQHGPHKNVVRLLGYCDEQDRETVVEEYMPSRSLSKIMDESPHKLDLNWAARFQIILGIAHGVHHLHAKGILHFDLTPANIVIFDERMNPKICDFGLSKMLNEPDSETGTEGFAAGSKAPEYNGGIISVKNDVYSFGDLLRTFCGMSRPGPPKDLDDLARVVQEARRMKEFFDPSSCKQSELKQIKRCMDIALLCTQMEPRDRPTMKRTLRLLSSNRKVPAPRRNKASSSKKRYRAL</sequence>
<feature type="domain" description="Protein kinase" evidence="14">
    <location>
        <begin position="524"/>
        <end position="792"/>
    </location>
</feature>
<dbReference type="EMBL" id="CM000883">
    <property type="protein sequence ID" value="KQJ87327.2"/>
    <property type="molecule type" value="Genomic_DNA"/>
</dbReference>